<dbReference type="GO" id="GO:0004519">
    <property type="term" value="F:endonuclease activity"/>
    <property type="evidence" value="ECO:0007669"/>
    <property type="project" value="UniProtKB-KW"/>
</dbReference>
<dbReference type="Gene3D" id="3.90.220.20">
    <property type="entry name" value="DNA methylase specificity domains"/>
    <property type="match status" value="2"/>
</dbReference>
<keyword evidence="5" id="KW-0378">Hydrolase</keyword>
<protein>
    <submittedName>
        <fullName evidence="5">Restriction endonuclease subunit S</fullName>
        <ecNumber evidence="5">3.1.21.-</ecNumber>
    </submittedName>
</protein>
<dbReference type="InterPro" id="IPR051212">
    <property type="entry name" value="Type-I_RE_S_subunit"/>
</dbReference>
<dbReference type="InterPro" id="IPR000055">
    <property type="entry name" value="Restrct_endonuc_typeI_TRD"/>
</dbReference>
<dbReference type="PANTHER" id="PTHR43140:SF1">
    <property type="entry name" value="TYPE I RESTRICTION ENZYME ECOKI SPECIFICITY SUBUNIT"/>
    <property type="match status" value="1"/>
</dbReference>
<dbReference type="Pfam" id="PF01420">
    <property type="entry name" value="Methylase_S"/>
    <property type="match status" value="1"/>
</dbReference>
<dbReference type="EMBL" id="JBHMAA010000027">
    <property type="protein sequence ID" value="MFB9951620.1"/>
    <property type="molecule type" value="Genomic_DNA"/>
</dbReference>
<evidence type="ECO:0000256" key="2">
    <source>
        <dbReference type="ARBA" id="ARBA00022747"/>
    </source>
</evidence>
<dbReference type="EC" id="3.1.21.-" evidence="5"/>
<dbReference type="Proteomes" id="UP001589692">
    <property type="component" value="Unassembled WGS sequence"/>
</dbReference>
<keyword evidence="5" id="KW-0255">Endonuclease</keyword>
<keyword evidence="6" id="KW-1185">Reference proteome</keyword>
<evidence type="ECO:0000256" key="1">
    <source>
        <dbReference type="ARBA" id="ARBA00010923"/>
    </source>
</evidence>
<feature type="domain" description="Type I restriction modification DNA specificity" evidence="4">
    <location>
        <begin position="5"/>
        <end position="167"/>
    </location>
</feature>
<evidence type="ECO:0000256" key="3">
    <source>
        <dbReference type="ARBA" id="ARBA00023125"/>
    </source>
</evidence>
<comment type="caution">
    <text evidence="5">The sequence shown here is derived from an EMBL/GenBank/DDBJ whole genome shotgun (WGS) entry which is preliminary data.</text>
</comment>
<keyword evidence="2" id="KW-0680">Restriction system</keyword>
<dbReference type="RefSeq" id="WP_377264440.1">
    <property type="nucleotide sequence ID" value="NZ_JBHMAA010000027.1"/>
</dbReference>
<gene>
    <name evidence="5" type="ORF">ACFFP0_22455</name>
</gene>
<dbReference type="SUPFAM" id="SSF116734">
    <property type="entry name" value="DNA methylase specificity domain"/>
    <property type="match status" value="2"/>
</dbReference>
<dbReference type="InterPro" id="IPR044946">
    <property type="entry name" value="Restrct_endonuc_typeI_TRD_sf"/>
</dbReference>
<keyword evidence="3" id="KW-0238">DNA-binding</keyword>
<dbReference type="PANTHER" id="PTHR43140">
    <property type="entry name" value="TYPE-1 RESTRICTION ENZYME ECOKI SPECIFICITY PROTEIN"/>
    <property type="match status" value="1"/>
</dbReference>
<comment type="similarity">
    <text evidence="1">Belongs to the type-I restriction system S methylase family.</text>
</comment>
<keyword evidence="5" id="KW-0540">Nuclease</keyword>
<accession>A0ABV6ALY0</accession>
<evidence type="ECO:0000313" key="6">
    <source>
        <dbReference type="Proteomes" id="UP001589692"/>
    </source>
</evidence>
<proteinExistence type="inferred from homology"/>
<reference evidence="5 6" key="1">
    <citation type="submission" date="2024-09" db="EMBL/GenBank/DDBJ databases">
        <authorList>
            <person name="Sun Q."/>
            <person name="Mori K."/>
        </authorList>
    </citation>
    <scope>NUCLEOTIDE SEQUENCE [LARGE SCALE GENOMIC DNA]</scope>
    <source>
        <strain evidence="5 6">TBRC 4938</strain>
    </source>
</reference>
<dbReference type="CDD" id="cd17253">
    <property type="entry name" value="RMtype1_S_Eco933I-TRD2-CR2_like"/>
    <property type="match status" value="1"/>
</dbReference>
<name>A0ABV6ALY0_9HYPH</name>
<evidence type="ECO:0000259" key="4">
    <source>
        <dbReference type="Pfam" id="PF01420"/>
    </source>
</evidence>
<sequence length="400" mass="44796">MMPPWPKARMGEIAPLVRRPILPKAEELYREIGIRSFGKGVFHKAPITGLDLGSKRVFTVEPGDLLFNIVFAWEGATAVATEAERGMIGSHRFLTCVADSAKVDPSFLKYWFVHADGREQLLQASPGGAGRNRTLGTEKLAAIHVPLPPLAEQHRIVARIEELTAKVEEARVLRGRVLDEMDAIRASAANDIFSDASMTGVPIVELEHISEIRAGVTLGRKLTGKTIHLPYLRVANVQDGRLDLRVLKEVEIYPEEHEKWMLRRGDLLLTEGGDWDKLGRGTVWQDEIPDCIHQNHIFRVRLDQTRFDPWYVSALMSSPRGKEFFQAASKQTTNLASINQRQLKSFPIFDLPLDRQRALVSELDALQAKVNAVKLLQTETAAEMDAMLPAILDKAFKGEM</sequence>
<organism evidence="5 6">
    <name type="scientific">Rhizobium puerariae</name>
    <dbReference type="NCBI Taxonomy" id="1585791"/>
    <lineage>
        <taxon>Bacteria</taxon>
        <taxon>Pseudomonadati</taxon>
        <taxon>Pseudomonadota</taxon>
        <taxon>Alphaproteobacteria</taxon>
        <taxon>Hyphomicrobiales</taxon>
        <taxon>Rhizobiaceae</taxon>
        <taxon>Rhizobium/Agrobacterium group</taxon>
        <taxon>Rhizobium</taxon>
    </lineage>
</organism>
<dbReference type="GO" id="GO:0016787">
    <property type="term" value="F:hydrolase activity"/>
    <property type="evidence" value="ECO:0007669"/>
    <property type="project" value="UniProtKB-KW"/>
</dbReference>
<evidence type="ECO:0000313" key="5">
    <source>
        <dbReference type="EMBL" id="MFB9951620.1"/>
    </source>
</evidence>